<evidence type="ECO:0000256" key="1">
    <source>
        <dbReference type="SAM" id="Phobius"/>
    </source>
</evidence>
<sequence length="187" mass="21480">MTDKPKTNLMDSIAGNFKPLMILSVVLIYFGITIKRYADKHNKSYEQVSITKLTGIDDKEEFELTGFKIKEIEIKGQEEGGIGLYGNETDAKPKATIVVKDVENFLTSFKTKNKIIAKPFRGIHQGSPKFLQNYILNYGVEDENNELKTLLVHEEYFSWKSVLLELSLYLAVILFLIIMLLSRIKFY</sequence>
<reference evidence="2" key="1">
    <citation type="submission" date="2022-11" db="EMBL/GenBank/DDBJ databases">
        <authorList>
            <person name="Graham C."/>
            <person name="Newman J.D."/>
        </authorList>
    </citation>
    <scope>NUCLEOTIDE SEQUENCE</scope>
    <source>
        <strain evidence="2">DSM 19486</strain>
    </source>
</reference>
<keyword evidence="3" id="KW-1185">Reference proteome</keyword>
<feature type="transmembrane region" description="Helical" evidence="1">
    <location>
        <begin position="166"/>
        <end position="184"/>
    </location>
</feature>
<protein>
    <submittedName>
        <fullName evidence="2">Uncharacterized protein</fullName>
    </submittedName>
</protein>
<evidence type="ECO:0000313" key="3">
    <source>
        <dbReference type="Proteomes" id="UP001142592"/>
    </source>
</evidence>
<keyword evidence="1" id="KW-0812">Transmembrane</keyword>
<evidence type="ECO:0000313" key="2">
    <source>
        <dbReference type="EMBL" id="MCX3267278.1"/>
    </source>
</evidence>
<feature type="transmembrane region" description="Helical" evidence="1">
    <location>
        <begin position="20"/>
        <end position="38"/>
    </location>
</feature>
<comment type="caution">
    <text evidence="2">The sequence shown here is derived from an EMBL/GenBank/DDBJ whole genome shotgun (WGS) entry which is preliminary data.</text>
</comment>
<gene>
    <name evidence="2" type="ORF">OQZ29_21125</name>
</gene>
<dbReference type="EMBL" id="JAPJUH010000007">
    <property type="protein sequence ID" value="MCX3267278.1"/>
    <property type="molecule type" value="Genomic_DNA"/>
</dbReference>
<dbReference type="AlphaFoldDB" id="A0A9X3DGC5"/>
<name>A0A9X3DGC5_9SPHI</name>
<accession>A0A9X3DGC5</accession>
<organism evidence="2 3">
    <name type="scientific">Pedobacter agri</name>
    <dbReference type="NCBI Taxonomy" id="454586"/>
    <lineage>
        <taxon>Bacteria</taxon>
        <taxon>Pseudomonadati</taxon>
        <taxon>Bacteroidota</taxon>
        <taxon>Sphingobacteriia</taxon>
        <taxon>Sphingobacteriales</taxon>
        <taxon>Sphingobacteriaceae</taxon>
        <taxon>Pedobacter</taxon>
    </lineage>
</organism>
<proteinExistence type="predicted"/>
<dbReference type="Proteomes" id="UP001142592">
    <property type="component" value="Unassembled WGS sequence"/>
</dbReference>
<dbReference type="RefSeq" id="WP_010600399.1">
    <property type="nucleotide sequence ID" value="NZ_JAPJUH010000007.1"/>
</dbReference>
<keyword evidence="1" id="KW-1133">Transmembrane helix</keyword>
<keyword evidence="1" id="KW-0472">Membrane</keyword>